<sequence length="180" mass="20245">MEAQFDASFGPMSDATAEISAAIHRIMGDDPFEKAAVSHARQFSLFNGILHNGHRTPVRTESNRDLLREEAPSTRRIPRWCGCDAFCFFARGGSAFRWSSRSIVPCSNSPTPHGQTLRHSFKILKFTPSPSHLLLSDFHLAYVSISSMDSRTLWPARDIYSGAFSSSRLFDDDRKYKNAK</sequence>
<dbReference type="AlphaFoldDB" id="A0A8J6LFU9"/>
<gene>
    <name evidence="1" type="ORF">GEV33_002661</name>
</gene>
<comment type="caution">
    <text evidence="1">The sequence shown here is derived from an EMBL/GenBank/DDBJ whole genome shotgun (WGS) entry which is preliminary data.</text>
</comment>
<dbReference type="Proteomes" id="UP000719412">
    <property type="component" value="Unassembled WGS sequence"/>
</dbReference>
<reference evidence="1" key="1">
    <citation type="journal article" date="2020" name="J Insects Food Feed">
        <title>The yellow mealworm (Tenebrio molitor) genome: a resource for the emerging insects as food and feed industry.</title>
        <authorList>
            <person name="Eriksson T."/>
            <person name="Andere A."/>
            <person name="Kelstrup H."/>
            <person name="Emery V."/>
            <person name="Picard C."/>
        </authorList>
    </citation>
    <scope>NUCLEOTIDE SEQUENCE</scope>
    <source>
        <strain evidence="1">Stoneville</strain>
        <tissue evidence="1">Whole head</tissue>
    </source>
</reference>
<evidence type="ECO:0000313" key="1">
    <source>
        <dbReference type="EMBL" id="KAH0820130.1"/>
    </source>
</evidence>
<name>A0A8J6LFU9_TENMO</name>
<organism evidence="1 2">
    <name type="scientific">Tenebrio molitor</name>
    <name type="common">Yellow mealworm beetle</name>
    <dbReference type="NCBI Taxonomy" id="7067"/>
    <lineage>
        <taxon>Eukaryota</taxon>
        <taxon>Metazoa</taxon>
        <taxon>Ecdysozoa</taxon>
        <taxon>Arthropoda</taxon>
        <taxon>Hexapoda</taxon>
        <taxon>Insecta</taxon>
        <taxon>Pterygota</taxon>
        <taxon>Neoptera</taxon>
        <taxon>Endopterygota</taxon>
        <taxon>Coleoptera</taxon>
        <taxon>Polyphaga</taxon>
        <taxon>Cucujiformia</taxon>
        <taxon>Tenebrionidae</taxon>
        <taxon>Tenebrio</taxon>
    </lineage>
</organism>
<reference evidence="1" key="2">
    <citation type="submission" date="2021-08" db="EMBL/GenBank/DDBJ databases">
        <authorList>
            <person name="Eriksson T."/>
        </authorList>
    </citation>
    <scope>NUCLEOTIDE SEQUENCE</scope>
    <source>
        <strain evidence="1">Stoneville</strain>
        <tissue evidence="1">Whole head</tissue>
    </source>
</reference>
<protein>
    <submittedName>
        <fullName evidence="1">Uncharacterized protein</fullName>
    </submittedName>
</protein>
<proteinExistence type="predicted"/>
<accession>A0A8J6LFU9</accession>
<dbReference type="EMBL" id="JABDTM020012806">
    <property type="protein sequence ID" value="KAH0820130.1"/>
    <property type="molecule type" value="Genomic_DNA"/>
</dbReference>
<evidence type="ECO:0000313" key="2">
    <source>
        <dbReference type="Proteomes" id="UP000719412"/>
    </source>
</evidence>
<keyword evidence="2" id="KW-1185">Reference proteome</keyword>